<dbReference type="AlphaFoldDB" id="A0A2M8KR50"/>
<comment type="caution">
    <text evidence="1">The sequence shown here is derived from an EMBL/GenBank/DDBJ whole genome shotgun (WGS) entry which is preliminary data.</text>
</comment>
<gene>
    <name evidence="1" type="ORF">COU88_05345</name>
</gene>
<organism evidence="1 2">
    <name type="scientific">Candidatus Roizmanbacteria bacterium CG10_big_fil_rev_8_21_14_0_10_39_6</name>
    <dbReference type="NCBI Taxonomy" id="1974853"/>
    <lineage>
        <taxon>Bacteria</taxon>
        <taxon>Candidatus Roizmaniibacteriota</taxon>
    </lineage>
</organism>
<dbReference type="Proteomes" id="UP000229554">
    <property type="component" value="Unassembled WGS sequence"/>
</dbReference>
<accession>A0A2M8KR50</accession>
<dbReference type="EMBL" id="PFED01000216">
    <property type="protein sequence ID" value="PJE62379.1"/>
    <property type="molecule type" value="Genomic_DNA"/>
</dbReference>
<feature type="non-terminal residue" evidence="1">
    <location>
        <position position="97"/>
    </location>
</feature>
<reference evidence="2" key="1">
    <citation type="submission" date="2017-09" db="EMBL/GenBank/DDBJ databases">
        <title>Depth-based differentiation of microbial function through sediment-hosted aquifers and enrichment of novel symbionts in the deep terrestrial subsurface.</title>
        <authorList>
            <person name="Probst A.J."/>
            <person name="Ladd B."/>
            <person name="Jarett J.K."/>
            <person name="Geller-Mcgrath D.E."/>
            <person name="Sieber C.M.K."/>
            <person name="Emerson J.B."/>
            <person name="Anantharaman K."/>
            <person name="Thomas B.C."/>
            <person name="Malmstrom R."/>
            <person name="Stieglmeier M."/>
            <person name="Klingl A."/>
            <person name="Woyke T."/>
            <person name="Ryan C.M."/>
            <person name="Banfield J.F."/>
        </authorList>
    </citation>
    <scope>NUCLEOTIDE SEQUENCE [LARGE SCALE GENOMIC DNA]</scope>
</reference>
<evidence type="ECO:0000313" key="2">
    <source>
        <dbReference type="Proteomes" id="UP000229554"/>
    </source>
</evidence>
<sequence length="97" mass="10645">MEGKQVFIVGGSHLHDLVDAESTFLTNELEPYGIVAIGITGSGESLMARVADMPAPVVTFEHRIDKGFETNQTRAFEQWHNTQFPNVPVASVTTLPF</sequence>
<evidence type="ECO:0000313" key="1">
    <source>
        <dbReference type="EMBL" id="PJE62379.1"/>
    </source>
</evidence>
<name>A0A2M8KR50_9BACT</name>
<proteinExistence type="predicted"/>
<protein>
    <submittedName>
        <fullName evidence="1">Uncharacterized protein</fullName>
    </submittedName>
</protein>